<dbReference type="Proteomes" id="UP001549307">
    <property type="component" value="Unassembled WGS sequence"/>
</dbReference>
<name>A0ABV2P0Z9_9MICC</name>
<accession>A0ABV2P0Z9</accession>
<keyword evidence="2" id="KW-1185">Reference proteome</keyword>
<dbReference type="EMBL" id="JBEPSN010000001">
    <property type="protein sequence ID" value="MET4538440.1"/>
    <property type="molecule type" value="Genomic_DNA"/>
</dbReference>
<reference evidence="1 2" key="1">
    <citation type="submission" date="2024-06" db="EMBL/GenBank/DDBJ databases">
        <title>Sorghum-associated microbial communities from plants grown in Nebraska, USA.</title>
        <authorList>
            <person name="Schachtman D."/>
        </authorList>
    </citation>
    <scope>NUCLEOTIDE SEQUENCE [LARGE SCALE GENOMIC DNA]</scope>
    <source>
        <strain evidence="1 2">3552</strain>
    </source>
</reference>
<evidence type="ECO:0000313" key="1">
    <source>
        <dbReference type="EMBL" id="MET4538440.1"/>
    </source>
</evidence>
<comment type="caution">
    <text evidence="1">The sequence shown here is derived from an EMBL/GenBank/DDBJ whole genome shotgun (WGS) entry which is preliminary data.</text>
</comment>
<organism evidence="1 2">
    <name type="scientific">Arthrobacter bambusae</name>
    <dbReference type="NCBI Taxonomy" id="1338426"/>
    <lineage>
        <taxon>Bacteria</taxon>
        <taxon>Bacillati</taxon>
        <taxon>Actinomycetota</taxon>
        <taxon>Actinomycetes</taxon>
        <taxon>Micrococcales</taxon>
        <taxon>Micrococcaceae</taxon>
        <taxon>Arthrobacter</taxon>
    </lineage>
</organism>
<sequence>MLPSHRPIPRSESAEVPVVVWDENACPPAHSAPDWSLLIGFVVDVRRHGYIIRTGRVEDATTSGDTVWIAAEGFEGRMLFEQASGYDLRIAATHP</sequence>
<gene>
    <name evidence="1" type="ORF">ABIE37_000195</name>
</gene>
<evidence type="ECO:0000313" key="2">
    <source>
        <dbReference type="Proteomes" id="UP001549307"/>
    </source>
</evidence>
<protein>
    <submittedName>
        <fullName evidence="1">Uncharacterized protein</fullName>
    </submittedName>
</protein>
<proteinExistence type="predicted"/>